<proteinExistence type="inferred from homology"/>
<dbReference type="PANTHER" id="PTHR15184:SF71">
    <property type="entry name" value="ATP SYNTHASE SUBUNIT BETA, MITOCHONDRIAL"/>
    <property type="match status" value="1"/>
</dbReference>
<dbReference type="EMBL" id="DXHR01000034">
    <property type="protein sequence ID" value="HIW13551.1"/>
    <property type="molecule type" value="Genomic_DNA"/>
</dbReference>
<gene>
    <name evidence="15 17" type="primary">atpD</name>
    <name evidence="17" type="ORF">H9891_10410</name>
</gene>
<evidence type="ECO:0000256" key="11">
    <source>
        <dbReference type="ARBA" id="ARBA00023196"/>
    </source>
</evidence>
<dbReference type="InterPro" id="IPR050053">
    <property type="entry name" value="ATPase_alpha/beta_chains"/>
</dbReference>
<evidence type="ECO:0000259" key="16">
    <source>
        <dbReference type="SMART" id="SM00382"/>
    </source>
</evidence>
<keyword evidence="12 15" id="KW-0066">ATP synthesis</keyword>
<evidence type="ECO:0000256" key="3">
    <source>
        <dbReference type="ARBA" id="ARBA00022448"/>
    </source>
</evidence>
<name>A0A9D1QIN5_9STAP</name>
<dbReference type="InterPro" id="IPR027417">
    <property type="entry name" value="P-loop_NTPase"/>
</dbReference>
<accession>A0A9D1QIN5</accession>
<dbReference type="SUPFAM" id="SSF47917">
    <property type="entry name" value="C-terminal domain of alpha and beta subunits of F1 ATP synthase"/>
    <property type="match status" value="1"/>
</dbReference>
<dbReference type="CDD" id="cd18110">
    <property type="entry name" value="ATP-synt_F1_beta_C"/>
    <property type="match status" value="1"/>
</dbReference>
<dbReference type="SUPFAM" id="SSF50615">
    <property type="entry name" value="N-terminal domain of alpha and beta subunits of F1 ATP synthase"/>
    <property type="match status" value="1"/>
</dbReference>
<evidence type="ECO:0000256" key="2">
    <source>
        <dbReference type="ARBA" id="ARBA00008936"/>
    </source>
</evidence>
<evidence type="ECO:0000256" key="5">
    <source>
        <dbReference type="ARBA" id="ARBA00022741"/>
    </source>
</evidence>
<keyword evidence="8 15" id="KW-1278">Translocase</keyword>
<comment type="catalytic activity">
    <reaction evidence="15">
        <text>ATP + H2O + 4 H(+)(in) = ADP + phosphate + 5 H(+)(out)</text>
        <dbReference type="Rhea" id="RHEA:57720"/>
        <dbReference type="ChEBI" id="CHEBI:15377"/>
        <dbReference type="ChEBI" id="CHEBI:15378"/>
        <dbReference type="ChEBI" id="CHEBI:30616"/>
        <dbReference type="ChEBI" id="CHEBI:43474"/>
        <dbReference type="ChEBI" id="CHEBI:456216"/>
        <dbReference type="EC" id="7.1.2.2"/>
    </reaction>
</comment>
<evidence type="ECO:0000256" key="13">
    <source>
        <dbReference type="ARBA" id="ARBA00052325"/>
    </source>
</evidence>
<comment type="function">
    <text evidence="15">Produces ATP from ADP in the presence of a proton gradient across the membrane. The catalytic sites are hosted primarily by the beta subunits.</text>
</comment>
<dbReference type="FunFam" id="2.40.10.170:FF:000005">
    <property type="entry name" value="ATP synthase subunit beta"/>
    <property type="match status" value="1"/>
</dbReference>
<protein>
    <recommendedName>
        <fullName evidence="15">ATP synthase subunit beta</fullName>
        <ecNumber evidence="15">7.1.2.2</ecNumber>
    </recommendedName>
    <alternativeName>
        <fullName evidence="15">ATP synthase F1 sector subunit beta</fullName>
    </alternativeName>
    <alternativeName>
        <fullName evidence="15">F-ATPase subunit beta</fullName>
    </alternativeName>
</protein>
<comment type="catalytic activity">
    <reaction evidence="13">
        <text>4 Na(+)(in) + ATP + H2O = 4 Na(+)(out) + ADP + phosphate + H(+)</text>
        <dbReference type="Rhea" id="RHEA:58156"/>
        <dbReference type="ChEBI" id="CHEBI:15377"/>
        <dbReference type="ChEBI" id="CHEBI:15378"/>
        <dbReference type="ChEBI" id="CHEBI:29101"/>
        <dbReference type="ChEBI" id="CHEBI:30616"/>
        <dbReference type="ChEBI" id="CHEBI:43474"/>
        <dbReference type="ChEBI" id="CHEBI:456216"/>
        <dbReference type="EC" id="7.2.2.1"/>
    </reaction>
</comment>
<evidence type="ECO:0000256" key="6">
    <source>
        <dbReference type="ARBA" id="ARBA00022781"/>
    </source>
</evidence>
<dbReference type="PROSITE" id="PS00152">
    <property type="entry name" value="ATPASE_ALPHA_BETA"/>
    <property type="match status" value="1"/>
</dbReference>
<reference evidence="17" key="1">
    <citation type="journal article" date="2021" name="PeerJ">
        <title>Extensive microbial diversity within the chicken gut microbiome revealed by metagenomics and culture.</title>
        <authorList>
            <person name="Gilroy R."/>
            <person name="Ravi A."/>
            <person name="Getino M."/>
            <person name="Pursley I."/>
            <person name="Horton D.L."/>
            <person name="Alikhan N.F."/>
            <person name="Baker D."/>
            <person name="Gharbi K."/>
            <person name="Hall N."/>
            <person name="Watson M."/>
            <person name="Adriaenssens E.M."/>
            <person name="Foster-Nyarko E."/>
            <person name="Jarju S."/>
            <person name="Secka A."/>
            <person name="Antonio M."/>
            <person name="Oren A."/>
            <person name="Chaudhuri R.R."/>
            <person name="La Ragione R."/>
            <person name="Hildebrand F."/>
            <person name="Pallen M.J."/>
        </authorList>
    </citation>
    <scope>NUCLEOTIDE SEQUENCE</scope>
    <source>
        <strain evidence="17">ChiHjej13B12-752</strain>
    </source>
</reference>
<dbReference type="NCBIfam" id="TIGR01039">
    <property type="entry name" value="atpD"/>
    <property type="match status" value="1"/>
</dbReference>
<dbReference type="EC" id="7.1.2.2" evidence="15"/>
<evidence type="ECO:0000256" key="7">
    <source>
        <dbReference type="ARBA" id="ARBA00022840"/>
    </source>
</evidence>
<dbReference type="FunFam" id="1.10.1140.10:FF:000001">
    <property type="entry name" value="ATP synthase subunit beta"/>
    <property type="match status" value="1"/>
</dbReference>
<keyword evidence="5 15" id="KW-0547">Nucleotide-binding</keyword>
<keyword evidence="9 15" id="KW-0406">Ion transport</keyword>
<keyword evidence="10 15" id="KW-0472">Membrane</keyword>
<dbReference type="SUPFAM" id="SSF52540">
    <property type="entry name" value="P-loop containing nucleoside triphosphate hydrolases"/>
    <property type="match status" value="1"/>
</dbReference>
<dbReference type="InterPro" id="IPR020003">
    <property type="entry name" value="ATPase_a/bsu_AS"/>
</dbReference>
<dbReference type="InterPro" id="IPR004100">
    <property type="entry name" value="ATPase_F1/V1/A1_a/bsu_N"/>
</dbReference>
<comment type="similarity">
    <text evidence="2 15">Belongs to the ATPase alpha/beta chains family.</text>
</comment>
<dbReference type="Gene3D" id="2.40.10.170">
    <property type="match status" value="1"/>
</dbReference>
<evidence type="ECO:0000256" key="12">
    <source>
        <dbReference type="ARBA" id="ARBA00023310"/>
    </source>
</evidence>
<keyword evidence="11 15" id="KW-0139">CF(1)</keyword>
<evidence type="ECO:0000256" key="8">
    <source>
        <dbReference type="ARBA" id="ARBA00022967"/>
    </source>
</evidence>
<dbReference type="Pfam" id="PF02874">
    <property type="entry name" value="ATP-synt_ab_N"/>
    <property type="match status" value="1"/>
</dbReference>
<evidence type="ECO:0000313" key="17">
    <source>
        <dbReference type="EMBL" id="HIW13551.1"/>
    </source>
</evidence>
<dbReference type="InterPro" id="IPR000194">
    <property type="entry name" value="ATPase_F1/V1/A1_a/bsu_nucl-bd"/>
</dbReference>
<dbReference type="Pfam" id="PF00006">
    <property type="entry name" value="ATP-synt_ab"/>
    <property type="match status" value="1"/>
</dbReference>
<dbReference type="PANTHER" id="PTHR15184">
    <property type="entry name" value="ATP SYNTHASE"/>
    <property type="match status" value="1"/>
</dbReference>
<evidence type="ECO:0000256" key="10">
    <source>
        <dbReference type="ARBA" id="ARBA00023136"/>
    </source>
</evidence>
<evidence type="ECO:0000256" key="1">
    <source>
        <dbReference type="ARBA" id="ARBA00004202"/>
    </source>
</evidence>
<dbReference type="GO" id="GO:0045259">
    <property type="term" value="C:proton-transporting ATP synthase complex"/>
    <property type="evidence" value="ECO:0007669"/>
    <property type="project" value="UniProtKB-KW"/>
</dbReference>
<dbReference type="FunFam" id="3.40.50.300:FF:000004">
    <property type="entry name" value="ATP synthase subunit beta"/>
    <property type="match status" value="1"/>
</dbReference>
<dbReference type="AlphaFoldDB" id="A0A9D1QIN5"/>
<evidence type="ECO:0000256" key="15">
    <source>
        <dbReference type="HAMAP-Rule" id="MF_01347"/>
    </source>
</evidence>
<evidence type="ECO:0000256" key="9">
    <source>
        <dbReference type="ARBA" id="ARBA00023065"/>
    </source>
</evidence>
<keyword evidence="6 15" id="KW-0375">Hydrogen ion transport</keyword>
<keyword evidence="7 15" id="KW-0067">ATP-binding</keyword>
<dbReference type="GO" id="GO:0005524">
    <property type="term" value="F:ATP binding"/>
    <property type="evidence" value="ECO:0007669"/>
    <property type="project" value="UniProtKB-UniRule"/>
</dbReference>
<comment type="caution">
    <text evidence="17">The sequence shown here is derived from an EMBL/GenBank/DDBJ whole genome shotgun (WGS) entry which is preliminary data.</text>
</comment>
<comment type="function">
    <text evidence="14">Produces ATP from ADP in the presence of a sodium ion gradient across the membrane. The beta chain is the catalytic subunit.</text>
</comment>
<dbReference type="Proteomes" id="UP000823989">
    <property type="component" value="Unassembled WGS sequence"/>
</dbReference>
<dbReference type="InterPro" id="IPR003593">
    <property type="entry name" value="AAA+_ATPase"/>
</dbReference>
<feature type="domain" description="AAA+ ATPase" evidence="16">
    <location>
        <begin position="147"/>
        <end position="332"/>
    </location>
</feature>
<dbReference type="GO" id="GO:0005886">
    <property type="term" value="C:plasma membrane"/>
    <property type="evidence" value="ECO:0007669"/>
    <property type="project" value="UniProtKB-SubCell"/>
</dbReference>
<keyword evidence="3 15" id="KW-0813">Transport</keyword>
<feature type="binding site" evidence="15">
    <location>
        <begin position="155"/>
        <end position="162"/>
    </location>
    <ligand>
        <name>ATP</name>
        <dbReference type="ChEBI" id="CHEBI:30616"/>
    </ligand>
</feature>
<dbReference type="InterPro" id="IPR036121">
    <property type="entry name" value="ATPase_F1/V1/A1_a/bsu_N_sf"/>
</dbReference>
<dbReference type="SMART" id="SM00382">
    <property type="entry name" value="AAA"/>
    <property type="match status" value="1"/>
</dbReference>
<comment type="subcellular location">
    <subcellularLocation>
        <location evidence="1 15">Cell membrane</location>
        <topology evidence="1 15">Peripheral membrane protein</topology>
    </subcellularLocation>
</comment>
<dbReference type="InterPro" id="IPR005722">
    <property type="entry name" value="ATP_synth_F1_bsu"/>
</dbReference>
<keyword evidence="4 15" id="KW-1003">Cell membrane</keyword>
<dbReference type="HAMAP" id="MF_01347">
    <property type="entry name" value="ATP_synth_beta_bact"/>
    <property type="match status" value="1"/>
</dbReference>
<dbReference type="InterPro" id="IPR055190">
    <property type="entry name" value="ATP-synt_VA_C"/>
</dbReference>
<organism evidence="17 18">
    <name type="scientific">Candidatus Salinicoccus stercoripullorum</name>
    <dbReference type="NCBI Taxonomy" id="2838756"/>
    <lineage>
        <taxon>Bacteria</taxon>
        <taxon>Bacillati</taxon>
        <taxon>Bacillota</taxon>
        <taxon>Bacilli</taxon>
        <taxon>Bacillales</taxon>
        <taxon>Staphylococcaceae</taxon>
        <taxon>Salinicoccus</taxon>
    </lineage>
</organism>
<dbReference type="Gene3D" id="1.10.1140.10">
    <property type="entry name" value="Bovine Mitochondrial F1-atpase, Atp Synthase Beta Chain, Chain D, domain 3"/>
    <property type="match status" value="1"/>
</dbReference>
<sequence>MALGQVIQVMGPVVDVRFNEGELPELNNALFVDVEKDGETTTLALEVALHLGDNVVKTIAMSSTDGLQRGAEVTNTGKPISVPVGQVTLGRVFNVLGEHIDLEDAIPESERRDPIHREAPKFDELQTEVEILETGIKVVDLLAPYTKGGKIGLFGGAGVGKTVLIQELINNIAQEHGGISVFAGVGERTREGNDLYYEMKDSGVIEKTAMVFGQMNEPPGARMRVALTGLTMAEYFRDEEGQDVLLFIDNIFRFTQAGSEVSALLGRMPSAVGYQPTLATEMGQLQERITSTNVGSVTSIQAVFVPADDYTDPAPAQTFAHLDATTNLERSLSEMGIYPAVDPLASTSRALTPAVVGEEHYEVAREVQATIQKYRELQDIIAILGMDELSDDDKRTVNRARRIQFFLSQNFHVAEQFTGQKGSYVPVSQTVADFREILDGKYDNIPEDAFRLVGGISDVLDKARDMGVEV</sequence>
<dbReference type="GO" id="GO:0046962">
    <property type="term" value="F:sodium-transporting ATPase activity, rotational mechanism"/>
    <property type="evidence" value="ECO:0007669"/>
    <property type="project" value="UniProtKB-EC"/>
</dbReference>
<reference evidence="17" key="2">
    <citation type="submission" date="2021-04" db="EMBL/GenBank/DDBJ databases">
        <authorList>
            <person name="Gilroy R."/>
        </authorList>
    </citation>
    <scope>NUCLEOTIDE SEQUENCE</scope>
    <source>
        <strain evidence="17">ChiHjej13B12-752</strain>
    </source>
</reference>
<dbReference type="GO" id="GO:0046933">
    <property type="term" value="F:proton-transporting ATP synthase activity, rotational mechanism"/>
    <property type="evidence" value="ECO:0007669"/>
    <property type="project" value="UniProtKB-UniRule"/>
</dbReference>
<dbReference type="Gene3D" id="3.40.50.300">
    <property type="entry name" value="P-loop containing nucleotide triphosphate hydrolases"/>
    <property type="match status" value="1"/>
</dbReference>
<evidence type="ECO:0000313" key="18">
    <source>
        <dbReference type="Proteomes" id="UP000823989"/>
    </source>
</evidence>
<dbReference type="Pfam" id="PF22919">
    <property type="entry name" value="ATP-synt_VA_C"/>
    <property type="match status" value="1"/>
</dbReference>
<evidence type="ECO:0000256" key="4">
    <source>
        <dbReference type="ARBA" id="ARBA00022475"/>
    </source>
</evidence>
<evidence type="ECO:0000256" key="14">
    <source>
        <dbReference type="ARBA" id="ARBA00059242"/>
    </source>
</evidence>
<dbReference type="CDD" id="cd18115">
    <property type="entry name" value="ATP-synt_F1_beta_N"/>
    <property type="match status" value="1"/>
</dbReference>
<dbReference type="InterPro" id="IPR024034">
    <property type="entry name" value="ATPase_F1/V1_b/a_C"/>
</dbReference>
<dbReference type="CDD" id="cd01133">
    <property type="entry name" value="F1-ATPase_beta_CD"/>
    <property type="match status" value="1"/>
</dbReference>